<dbReference type="InterPro" id="IPR032816">
    <property type="entry name" value="VTT_dom"/>
</dbReference>
<keyword evidence="2 6" id="KW-1003">Cell membrane</keyword>
<protein>
    <recommendedName>
        <fullName evidence="6">TVP38/TMEM64 family membrane protein</fullName>
    </recommendedName>
</protein>
<evidence type="ECO:0000256" key="6">
    <source>
        <dbReference type="RuleBase" id="RU366058"/>
    </source>
</evidence>
<feature type="transmembrane region" description="Helical" evidence="6">
    <location>
        <begin position="147"/>
        <end position="169"/>
    </location>
</feature>
<dbReference type="PANTHER" id="PTHR12677:SF59">
    <property type="entry name" value="GOLGI APPARATUS MEMBRANE PROTEIN TVP38-RELATED"/>
    <property type="match status" value="1"/>
</dbReference>
<dbReference type="Pfam" id="PF09335">
    <property type="entry name" value="VTT_dom"/>
    <property type="match status" value="1"/>
</dbReference>
<name>A0ABW0LZR1_9BACL</name>
<accession>A0ABW0LZR1</accession>
<comment type="subcellular location">
    <subcellularLocation>
        <location evidence="1 6">Cell membrane</location>
        <topology evidence="1 6">Multi-pass membrane protein</topology>
    </subcellularLocation>
</comment>
<evidence type="ECO:0000313" key="9">
    <source>
        <dbReference type="Proteomes" id="UP001596105"/>
    </source>
</evidence>
<feature type="transmembrane region" description="Helical" evidence="6">
    <location>
        <begin position="37"/>
        <end position="60"/>
    </location>
</feature>
<keyword evidence="5 6" id="KW-0472">Membrane</keyword>
<gene>
    <name evidence="8" type="ORF">ACFPPD_21370</name>
</gene>
<feature type="transmembrane region" description="Helical" evidence="6">
    <location>
        <begin position="181"/>
        <end position="202"/>
    </location>
</feature>
<evidence type="ECO:0000256" key="4">
    <source>
        <dbReference type="ARBA" id="ARBA00022989"/>
    </source>
</evidence>
<proteinExistence type="inferred from homology"/>
<dbReference type="InterPro" id="IPR015414">
    <property type="entry name" value="TMEM64"/>
</dbReference>
<evidence type="ECO:0000256" key="5">
    <source>
        <dbReference type="ARBA" id="ARBA00023136"/>
    </source>
</evidence>
<sequence>MKWTILASYFITAGILVLKRQSILHWLQTDTSWIDEFLLFLIAFLVALVPAIPYGVVAALFGAKYGLLAGSLINLSISSSAAISLFLLVRYVFSPRKREKASNMKGFSRLTKLTERTPFVTIMIARMLPVVPAQVVNVFAALTRMSIVTYLAATIVGKLPFIVMTTQIGYRLSGSFHWKDILYIICIYGGFLLIVGAIYKLCSPTAIKNR</sequence>
<evidence type="ECO:0000313" key="8">
    <source>
        <dbReference type="EMBL" id="MFC5471243.1"/>
    </source>
</evidence>
<feature type="transmembrane region" description="Helical" evidence="6">
    <location>
        <begin position="72"/>
        <end position="93"/>
    </location>
</feature>
<feature type="domain" description="VTT" evidence="7">
    <location>
        <begin position="52"/>
        <end position="170"/>
    </location>
</feature>
<reference evidence="9" key="1">
    <citation type="journal article" date="2019" name="Int. J. Syst. Evol. Microbiol.">
        <title>The Global Catalogue of Microorganisms (GCM) 10K type strain sequencing project: providing services to taxonomists for standard genome sequencing and annotation.</title>
        <authorList>
            <consortium name="The Broad Institute Genomics Platform"/>
            <consortium name="The Broad Institute Genome Sequencing Center for Infectious Disease"/>
            <person name="Wu L."/>
            <person name="Ma J."/>
        </authorList>
    </citation>
    <scope>NUCLEOTIDE SEQUENCE [LARGE SCALE GENOMIC DNA]</scope>
    <source>
        <strain evidence="9">CCUG 57113</strain>
    </source>
</reference>
<comment type="caution">
    <text evidence="8">The sequence shown here is derived from an EMBL/GenBank/DDBJ whole genome shotgun (WGS) entry which is preliminary data.</text>
</comment>
<keyword evidence="3 6" id="KW-0812">Transmembrane</keyword>
<evidence type="ECO:0000256" key="3">
    <source>
        <dbReference type="ARBA" id="ARBA00022692"/>
    </source>
</evidence>
<dbReference type="EMBL" id="JBHSMH010000090">
    <property type="protein sequence ID" value="MFC5471243.1"/>
    <property type="molecule type" value="Genomic_DNA"/>
</dbReference>
<dbReference type="RefSeq" id="WP_209746319.1">
    <property type="nucleotide sequence ID" value="NZ_JBHSMH010000090.1"/>
</dbReference>
<evidence type="ECO:0000256" key="2">
    <source>
        <dbReference type="ARBA" id="ARBA00022475"/>
    </source>
</evidence>
<organism evidence="8 9">
    <name type="scientific">Cohnella suwonensis</name>
    <dbReference type="NCBI Taxonomy" id="696072"/>
    <lineage>
        <taxon>Bacteria</taxon>
        <taxon>Bacillati</taxon>
        <taxon>Bacillota</taxon>
        <taxon>Bacilli</taxon>
        <taxon>Bacillales</taxon>
        <taxon>Paenibacillaceae</taxon>
        <taxon>Cohnella</taxon>
    </lineage>
</organism>
<feature type="transmembrane region" description="Helical" evidence="6">
    <location>
        <begin position="119"/>
        <end position="140"/>
    </location>
</feature>
<dbReference type="PANTHER" id="PTHR12677">
    <property type="entry name" value="GOLGI APPARATUS MEMBRANE PROTEIN TVP38-RELATED"/>
    <property type="match status" value="1"/>
</dbReference>
<dbReference type="Proteomes" id="UP001596105">
    <property type="component" value="Unassembled WGS sequence"/>
</dbReference>
<keyword evidence="9" id="KW-1185">Reference proteome</keyword>
<evidence type="ECO:0000256" key="1">
    <source>
        <dbReference type="ARBA" id="ARBA00004651"/>
    </source>
</evidence>
<evidence type="ECO:0000259" key="7">
    <source>
        <dbReference type="Pfam" id="PF09335"/>
    </source>
</evidence>
<keyword evidence="4 6" id="KW-1133">Transmembrane helix</keyword>
<comment type="similarity">
    <text evidence="6">Belongs to the TVP38/TMEM64 family.</text>
</comment>